<dbReference type="AlphaFoldDB" id="A0A940WW41"/>
<feature type="binding site" evidence="1">
    <location>
        <position position="91"/>
    </location>
    <ligand>
        <name>Ni(2+)</name>
        <dbReference type="ChEBI" id="CHEBI:49786"/>
    </ligand>
</feature>
<name>A0A940WW41_9BACI</name>
<dbReference type="GO" id="GO:0046872">
    <property type="term" value="F:metal ion binding"/>
    <property type="evidence" value="ECO:0007669"/>
    <property type="project" value="UniProtKB-KW"/>
</dbReference>
<sequence length="178" mass="19971">MSNGKKILGDARRKLLIEWLTLSATPLTGTELSKRTNVSRQVIVQDISILKAQKHPIIATAQGYIYNQLSPKTRISRMIACQHSPDQTREELYILVDHGITVSQVIVEHAIYGEITASLMVSTRVEADHFCNKVEQTNSSLLSELTNGVHLHLIEADTNEQIENAIQELRIKGFILED</sequence>
<dbReference type="RefSeq" id="WP_210597106.1">
    <property type="nucleotide sequence ID" value="NZ_JAGKSQ010000003.1"/>
</dbReference>
<feature type="binding site" evidence="1">
    <location>
        <position position="150"/>
    </location>
    <ligand>
        <name>Ni(2+)</name>
        <dbReference type="ChEBI" id="CHEBI:49786"/>
    </ligand>
</feature>
<dbReference type="InterPro" id="IPR036390">
    <property type="entry name" value="WH_DNA-bd_sf"/>
</dbReference>
<dbReference type="EMBL" id="JAGKSQ010000003">
    <property type="protein sequence ID" value="MBP3951423.1"/>
    <property type="molecule type" value="Genomic_DNA"/>
</dbReference>
<keyword evidence="1" id="KW-0533">Nickel</keyword>
<dbReference type="Pfam" id="PF02829">
    <property type="entry name" value="3H"/>
    <property type="match status" value="1"/>
</dbReference>
<feature type="binding site" evidence="1">
    <location>
        <position position="152"/>
    </location>
    <ligand>
        <name>Ni(2+)</name>
        <dbReference type="ChEBI" id="CHEBI:49786"/>
    </ligand>
</feature>
<evidence type="ECO:0000313" key="5">
    <source>
        <dbReference type="Proteomes" id="UP000678228"/>
    </source>
</evidence>
<reference evidence="4" key="1">
    <citation type="submission" date="2021-03" db="EMBL/GenBank/DDBJ databases">
        <title>Bacillus suaedae sp. nov., isolated from Suaeda aralocaspica.</title>
        <authorList>
            <person name="Lei R.F.R."/>
        </authorList>
    </citation>
    <scope>NUCLEOTIDE SEQUENCE</scope>
    <source>
        <strain evidence="4">YZJH907-2</strain>
    </source>
</reference>
<dbReference type="PANTHER" id="PTHR40068">
    <property type="entry name" value="TRANSCRIPTION REPRESSOR NIAR-RELATED"/>
    <property type="match status" value="1"/>
</dbReference>
<dbReference type="InterPro" id="IPR013196">
    <property type="entry name" value="HTH_11"/>
</dbReference>
<dbReference type="Gene3D" id="1.10.10.10">
    <property type="entry name" value="Winged helix-like DNA-binding domain superfamily/Winged helix DNA-binding domain"/>
    <property type="match status" value="1"/>
</dbReference>
<dbReference type="Gene3D" id="3.30.1340.20">
    <property type="entry name" value="3H domain"/>
    <property type="match status" value="1"/>
</dbReference>
<dbReference type="PIRSF" id="PIRSF037847">
    <property type="entry name" value="NiaR"/>
    <property type="match status" value="1"/>
</dbReference>
<dbReference type="PANTHER" id="PTHR40068:SF1">
    <property type="entry name" value="TRANSCRIPTION REPRESSOR NIAR-RELATED"/>
    <property type="match status" value="1"/>
</dbReference>
<feature type="binding site" evidence="1">
    <location>
        <position position="83"/>
    </location>
    <ligand>
        <name>Ni(2+)</name>
        <dbReference type="ChEBI" id="CHEBI:49786"/>
    </ligand>
</feature>
<feature type="domain" description="Helix-turn-helix type 11" evidence="3">
    <location>
        <begin position="12"/>
        <end position="65"/>
    </location>
</feature>
<organism evidence="4 5">
    <name type="scientific">Halalkalibacter suaedae</name>
    <dbReference type="NCBI Taxonomy" id="2822140"/>
    <lineage>
        <taxon>Bacteria</taxon>
        <taxon>Bacillati</taxon>
        <taxon>Bacillota</taxon>
        <taxon>Bacilli</taxon>
        <taxon>Bacillales</taxon>
        <taxon>Bacillaceae</taxon>
        <taxon>Halalkalibacter</taxon>
    </lineage>
</organism>
<evidence type="ECO:0000256" key="1">
    <source>
        <dbReference type="PIRSR" id="PIRSR037847-1"/>
    </source>
</evidence>
<comment type="caution">
    <text evidence="4">The sequence shown here is derived from an EMBL/GenBank/DDBJ whole genome shotgun (WGS) entry which is preliminary data.</text>
</comment>
<protein>
    <submittedName>
        <fullName evidence="4">Transcription repressor NadR</fullName>
    </submittedName>
</protein>
<gene>
    <name evidence="4" type="ORF">J7W16_09770</name>
</gene>
<dbReference type="Pfam" id="PF08279">
    <property type="entry name" value="HTH_11"/>
    <property type="match status" value="1"/>
</dbReference>
<evidence type="ECO:0000313" key="4">
    <source>
        <dbReference type="EMBL" id="MBP3951423.1"/>
    </source>
</evidence>
<dbReference type="InterPro" id="IPR036388">
    <property type="entry name" value="WH-like_DNA-bd_sf"/>
</dbReference>
<evidence type="ECO:0000259" key="2">
    <source>
        <dbReference type="Pfam" id="PF02829"/>
    </source>
</evidence>
<dbReference type="InterPro" id="IPR035922">
    <property type="entry name" value="3H_dom_sf"/>
</dbReference>
<keyword evidence="1" id="KW-0479">Metal-binding</keyword>
<keyword evidence="5" id="KW-1185">Reference proteome</keyword>
<dbReference type="SUPFAM" id="SSF46785">
    <property type="entry name" value="Winged helix' DNA-binding domain"/>
    <property type="match status" value="1"/>
</dbReference>
<dbReference type="Proteomes" id="UP000678228">
    <property type="component" value="Unassembled WGS sequence"/>
</dbReference>
<dbReference type="SUPFAM" id="SSF75500">
    <property type="entry name" value="Putative transcriptional regulator TM1602, C-terminal domain"/>
    <property type="match status" value="1"/>
</dbReference>
<accession>A0A940WW41</accession>
<dbReference type="InterPro" id="IPR004173">
    <property type="entry name" value="3H_domain"/>
</dbReference>
<feature type="domain" description="3H" evidence="2">
    <location>
        <begin position="79"/>
        <end position="174"/>
    </location>
</feature>
<dbReference type="InterPro" id="IPR026043">
    <property type="entry name" value="NadR"/>
</dbReference>
<evidence type="ECO:0000259" key="3">
    <source>
        <dbReference type="Pfam" id="PF08279"/>
    </source>
</evidence>
<proteinExistence type="predicted"/>